<dbReference type="Proteomes" id="UP001353858">
    <property type="component" value="Unassembled WGS sequence"/>
</dbReference>
<dbReference type="PROSITE" id="PS00141">
    <property type="entry name" value="ASP_PROTEASE"/>
    <property type="match status" value="1"/>
</dbReference>
<gene>
    <name evidence="4" type="ORF">RN001_002575</name>
</gene>
<feature type="compositionally biased region" description="Acidic residues" evidence="3">
    <location>
        <begin position="517"/>
        <end position="531"/>
    </location>
</feature>
<dbReference type="Pfam" id="PF00106">
    <property type="entry name" value="adh_short"/>
    <property type="match status" value="1"/>
</dbReference>
<feature type="region of interest" description="Disordered" evidence="3">
    <location>
        <begin position="492"/>
        <end position="545"/>
    </location>
</feature>
<dbReference type="InterPro" id="IPR001969">
    <property type="entry name" value="Aspartic_peptidase_AS"/>
</dbReference>
<evidence type="ECO:0000256" key="1">
    <source>
        <dbReference type="ARBA" id="ARBA00006484"/>
    </source>
</evidence>
<organism evidence="4 5">
    <name type="scientific">Aquatica leii</name>
    <dbReference type="NCBI Taxonomy" id="1421715"/>
    <lineage>
        <taxon>Eukaryota</taxon>
        <taxon>Metazoa</taxon>
        <taxon>Ecdysozoa</taxon>
        <taxon>Arthropoda</taxon>
        <taxon>Hexapoda</taxon>
        <taxon>Insecta</taxon>
        <taxon>Pterygota</taxon>
        <taxon>Neoptera</taxon>
        <taxon>Endopterygota</taxon>
        <taxon>Coleoptera</taxon>
        <taxon>Polyphaga</taxon>
        <taxon>Elateriformia</taxon>
        <taxon>Elateroidea</taxon>
        <taxon>Lampyridae</taxon>
        <taxon>Luciolinae</taxon>
        <taxon>Aquatica</taxon>
    </lineage>
</organism>
<dbReference type="PANTHER" id="PTHR43115">
    <property type="entry name" value="DEHYDROGENASE/REDUCTASE SDR FAMILY MEMBER 11"/>
    <property type="match status" value="1"/>
</dbReference>
<feature type="compositionally biased region" description="Polar residues" evidence="3">
    <location>
        <begin position="532"/>
        <end position="544"/>
    </location>
</feature>
<dbReference type="AlphaFoldDB" id="A0AAN7SLW4"/>
<evidence type="ECO:0000313" key="4">
    <source>
        <dbReference type="EMBL" id="KAK4886304.1"/>
    </source>
</evidence>
<dbReference type="InterPro" id="IPR036291">
    <property type="entry name" value="NAD(P)-bd_dom_sf"/>
</dbReference>
<comment type="caution">
    <text evidence="4">The sequence shown here is derived from an EMBL/GenBank/DDBJ whole genome shotgun (WGS) entry which is preliminary data.</text>
</comment>
<dbReference type="InterPro" id="IPR002347">
    <property type="entry name" value="SDR_fam"/>
</dbReference>
<comment type="similarity">
    <text evidence="1">Belongs to the short-chain dehydrogenases/reductases (SDR) family.</text>
</comment>
<dbReference type="GO" id="GO:0016616">
    <property type="term" value="F:oxidoreductase activity, acting on the CH-OH group of donors, NAD or NADP as acceptor"/>
    <property type="evidence" value="ECO:0007669"/>
    <property type="project" value="UniProtKB-ARBA"/>
</dbReference>
<dbReference type="InterPro" id="IPR020904">
    <property type="entry name" value="Sc_DH/Rdtase_CS"/>
</dbReference>
<evidence type="ECO:0000313" key="5">
    <source>
        <dbReference type="Proteomes" id="UP001353858"/>
    </source>
</evidence>
<protein>
    <submittedName>
        <fullName evidence="4">Uncharacterized protein</fullName>
    </submittedName>
</protein>
<proteinExistence type="inferred from homology"/>
<dbReference type="GO" id="GO:0006508">
    <property type="term" value="P:proteolysis"/>
    <property type="evidence" value="ECO:0007669"/>
    <property type="project" value="InterPro"/>
</dbReference>
<keyword evidence="5" id="KW-1185">Reference proteome</keyword>
<name>A0AAN7SLW4_9COLE</name>
<dbReference type="PROSITE" id="PS00061">
    <property type="entry name" value="ADH_SHORT"/>
    <property type="match status" value="1"/>
</dbReference>
<accession>A0AAN7SLW4</accession>
<dbReference type="GO" id="GO:0004190">
    <property type="term" value="F:aspartic-type endopeptidase activity"/>
    <property type="evidence" value="ECO:0007669"/>
    <property type="project" value="InterPro"/>
</dbReference>
<evidence type="ECO:0000256" key="3">
    <source>
        <dbReference type="SAM" id="MobiDB-lite"/>
    </source>
</evidence>
<dbReference type="FunFam" id="3.40.50.720:FF:000047">
    <property type="entry name" value="NADP-dependent L-serine/L-allo-threonine dehydrogenase"/>
    <property type="match status" value="1"/>
</dbReference>
<dbReference type="PRINTS" id="PR00080">
    <property type="entry name" value="SDRFAMILY"/>
</dbReference>
<evidence type="ECO:0000256" key="2">
    <source>
        <dbReference type="ARBA" id="ARBA00023002"/>
    </source>
</evidence>
<dbReference type="Pfam" id="PF06910">
    <property type="entry name" value="MEA1"/>
    <property type="match status" value="1"/>
</dbReference>
<dbReference type="PANTHER" id="PTHR43115:SF4">
    <property type="entry name" value="DEHYDROGENASE_REDUCTASE SDR FAMILY MEMBER 11"/>
    <property type="match status" value="1"/>
</dbReference>
<dbReference type="PRINTS" id="PR00081">
    <property type="entry name" value="GDHRDH"/>
</dbReference>
<dbReference type="SUPFAM" id="SSF51735">
    <property type="entry name" value="NAD(P)-binding Rossmann-fold domains"/>
    <property type="match status" value="1"/>
</dbReference>
<sequence length="620" mass="70040">MSVFGEVIEEHLKEMEQWCGSLAVVTGASSGIGAAVSTKLVKIGVNVVGLARRIDRLEELKNSLTNESGKFYAKQCDITKDEDIFSSFEWIIENLGSISILINAAGVLKPTTLKDGTTEIWKEAFDVNVLGLCICTRQALKSMKANAIAGHIVHVSCLAGHIVPEIPSQEPRLNVYPATKHAVRAITETLRKELLRIDSKIKVSSVSPGITMSDMYSEFPNDTIQTLSDVPRLTPEDVANAIIYILATPPGVQYIYFFNLKIDFKLDVDRSFRDELEYELQFRRIDYSGNVEKLRKRLRIALALKKSGNRIIHLDAQTEIKICKRKLNEFTTKSSTWPIRKIQYINTTTELTSYCRRLEETKLKVKEFKPFPEGRLTLDPDLDYYFINAKPKVNPLLIKTQLQQQRTPRTIKLCHRCHKPGHLAKMYQILAQVNDSKCPYVNVNIVNKKIYGLLDSGANKTFINEINMVNNNQTLPEPPDNMEESFTTNHGEIVMPTDSDSEEEVPFDGYEPLPLDAPDEVNESSDSENDSGLDSVSHASSQENLPPITRIENTLVKEVWSTPSTVDITMDSIKVNEVKEAMANIKLPLSAIPEWANNIPEDEWKQHLYNRLQSLQKKTT</sequence>
<dbReference type="Gene3D" id="3.40.50.720">
    <property type="entry name" value="NAD(P)-binding Rossmann-like Domain"/>
    <property type="match status" value="1"/>
</dbReference>
<dbReference type="EMBL" id="JARPUR010000001">
    <property type="protein sequence ID" value="KAK4886304.1"/>
    <property type="molecule type" value="Genomic_DNA"/>
</dbReference>
<keyword evidence="2" id="KW-0560">Oxidoreductase</keyword>
<reference evidence="5" key="1">
    <citation type="submission" date="2023-01" db="EMBL/GenBank/DDBJ databases">
        <title>Key to firefly adult light organ development and bioluminescence: homeobox transcription factors regulate luciferase expression and transportation to peroxisome.</title>
        <authorList>
            <person name="Fu X."/>
        </authorList>
    </citation>
    <scope>NUCLEOTIDE SEQUENCE [LARGE SCALE GENOMIC DNA]</scope>
</reference>